<accession>A0A9P0PNP3</accession>
<sequence>MCSTCCSIQETLRNKAVQCRCAYNVKHRSNIRIVHRIDNPLLSIVFGFISKFYGCTPFLWYVIVLVRRIAGLVIFIPTVVAGQRTRTSEVIIQSID</sequence>
<protein>
    <submittedName>
        <fullName evidence="1">Uncharacterized protein</fullName>
    </submittedName>
</protein>
<evidence type="ECO:0000313" key="2">
    <source>
        <dbReference type="Proteomes" id="UP001152888"/>
    </source>
</evidence>
<reference evidence="1" key="1">
    <citation type="submission" date="2022-03" db="EMBL/GenBank/DDBJ databases">
        <authorList>
            <person name="Sayadi A."/>
        </authorList>
    </citation>
    <scope>NUCLEOTIDE SEQUENCE</scope>
</reference>
<dbReference type="EMBL" id="CAKOFQ010007157">
    <property type="protein sequence ID" value="CAH1992814.1"/>
    <property type="molecule type" value="Genomic_DNA"/>
</dbReference>
<proteinExistence type="predicted"/>
<keyword evidence="2" id="KW-1185">Reference proteome</keyword>
<comment type="caution">
    <text evidence="1">The sequence shown here is derived from an EMBL/GenBank/DDBJ whole genome shotgun (WGS) entry which is preliminary data.</text>
</comment>
<name>A0A9P0PNP3_ACAOB</name>
<gene>
    <name evidence="1" type="ORF">ACAOBT_LOCUS21119</name>
</gene>
<dbReference type="Proteomes" id="UP001152888">
    <property type="component" value="Unassembled WGS sequence"/>
</dbReference>
<organism evidence="1 2">
    <name type="scientific">Acanthoscelides obtectus</name>
    <name type="common">Bean weevil</name>
    <name type="synonym">Bruchus obtectus</name>
    <dbReference type="NCBI Taxonomy" id="200917"/>
    <lineage>
        <taxon>Eukaryota</taxon>
        <taxon>Metazoa</taxon>
        <taxon>Ecdysozoa</taxon>
        <taxon>Arthropoda</taxon>
        <taxon>Hexapoda</taxon>
        <taxon>Insecta</taxon>
        <taxon>Pterygota</taxon>
        <taxon>Neoptera</taxon>
        <taxon>Endopterygota</taxon>
        <taxon>Coleoptera</taxon>
        <taxon>Polyphaga</taxon>
        <taxon>Cucujiformia</taxon>
        <taxon>Chrysomeloidea</taxon>
        <taxon>Chrysomelidae</taxon>
        <taxon>Bruchinae</taxon>
        <taxon>Bruchini</taxon>
        <taxon>Acanthoscelides</taxon>
    </lineage>
</organism>
<dbReference type="AlphaFoldDB" id="A0A9P0PNP3"/>
<evidence type="ECO:0000313" key="1">
    <source>
        <dbReference type="EMBL" id="CAH1992814.1"/>
    </source>
</evidence>